<dbReference type="GeneID" id="64969757"/>
<dbReference type="RefSeq" id="XP_041551946.1">
    <property type="nucleotide sequence ID" value="XM_041698797.1"/>
</dbReference>
<dbReference type="EMBL" id="AP024444">
    <property type="protein sequence ID" value="BCS19752.1"/>
    <property type="molecule type" value="Genomic_DNA"/>
</dbReference>
<dbReference type="AlphaFoldDB" id="A0A7R8AIS2"/>
<feature type="compositionally biased region" description="Polar residues" evidence="1">
    <location>
        <begin position="21"/>
        <end position="44"/>
    </location>
</feature>
<evidence type="ECO:0000256" key="1">
    <source>
        <dbReference type="SAM" id="MobiDB-lite"/>
    </source>
</evidence>
<keyword evidence="3" id="KW-1185">Reference proteome</keyword>
<gene>
    <name evidence="2" type="ORF">APUU_20184A</name>
</gene>
<evidence type="ECO:0000313" key="3">
    <source>
        <dbReference type="Proteomes" id="UP000654913"/>
    </source>
</evidence>
<dbReference type="Proteomes" id="UP000654913">
    <property type="component" value="Chromosome 2"/>
</dbReference>
<accession>A0A7R8AIS2</accession>
<dbReference type="OrthoDB" id="10488698at2759"/>
<feature type="compositionally biased region" description="Acidic residues" evidence="1">
    <location>
        <begin position="66"/>
        <end position="79"/>
    </location>
</feature>
<feature type="compositionally biased region" description="Basic and acidic residues" evidence="1">
    <location>
        <begin position="80"/>
        <end position="93"/>
    </location>
</feature>
<dbReference type="KEGG" id="apuu:APUU_20184A"/>
<organism evidence="2 3">
    <name type="scientific">Aspergillus puulaauensis</name>
    <dbReference type="NCBI Taxonomy" id="1220207"/>
    <lineage>
        <taxon>Eukaryota</taxon>
        <taxon>Fungi</taxon>
        <taxon>Dikarya</taxon>
        <taxon>Ascomycota</taxon>
        <taxon>Pezizomycotina</taxon>
        <taxon>Eurotiomycetes</taxon>
        <taxon>Eurotiomycetidae</taxon>
        <taxon>Eurotiales</taxon>
        <taxon>Aspergillaceae</taxon>
        <taxon>Aspergillus</taxon>
    </lineage>
</organism>
<protein>
    <submittedName>
        <fullName evidence="2">Uncharacterized protein</fullName>
    </submittedName>
</protein>
<name>A0A7R8AIS2_9EURO</name>
<sequence>MSSPLSNIPEEETGPSGASAPVSNEGNTSSAGSANQQGTQTSHVFVTMDDILAIENEVAVTSGSDSDSDPDSDSEDEQYNEEHGEDGADRAEQVEEPTPQAPASPTAHLHPNPTFLFFPKPPLPDIGYPGRGLADVWGGVIYDCLGEVSDHMRYPLVVEVIPHEGDEDSFNPVLEEDLLTSEDYWGPFDEDSGLSEESNSGDDNTARVRFPVPYLGQEYVWGWWARADGRLFKGYGRVVNIWLNVVKTFVFA</sequence>
<evidence type="ECO:0000313" key="2">
    <source>
        <dbReference type="EMBL" id="BCS19752.1"/>
    </source>
</evidence>
<proteinExistence type="predicted"/>
<reference evidence="2" key="1">
    <citation type="submission" date="2021-01" db="EMBL/GenBank/DDBJ databases">
        <authorList>
            <consortium name="Aspergillus puulaauensis MK2 genome sequencing consortium"/>
            <person name="Kazuki M."/>
            <person name="Futagami T."/>
        </authorList>
    </citation>
    <scope>NUCLEOTIDE SEQUENCE</scope>
    <source>
        <strain evidence="2">MK2</strain>
    </source>
</reference>
<reference evidence="2" key="2">
    <citation type="submission" date="2021-02" db="EMBL/GenBank/DDBJ databases">
        <title>Aspergillus puulaauensis MK2 genome sequence.</title>
        <authorList>
            <person name="Futagami T."/>
            <person name="Mori K."/>
            <person name="Kadooka C."/>
            <person name="Tanaka T."/>
        </authorList>
    </citation>
    <scope>NUCLEOTIDE SEQUENCE</scope>
    <source>
        <strain evidence="2">MK2</strain>
    </source>
</reference>
<feature type="region of interest" description="Disordered" evidence="1">
    <location>
        <begin position="1"/>
        <end position="114"/>
    </location>
</feature>